<protein>
    <submittedName>
        <fullName evidence="1">Uncharacterized protein</fullName>
    </submittedName>
</protein>
<keyword evidence="2" id="KW-1185">Reference proteome</keyword>
<dbReference type="Proteomes" id="UP000837857">
    <property type="component" value="Chromosome 9"/>
</dbReference>
<evidence type="ECO:0000313" key="2">
    <source>
        <dbReference type="Proteomes" id="UP000837857"/>
    </source>
</evidence>
<evidence type="ECO:0000313" key="1">
    <source>
        <dbReference type="EMBL" id="CAH2076834.1"/>
    </source>
</evidence>
<organism evidence="1 2">
    <name type="scientific">Iphiclides podalirius</name>
    <name type="common">scarce swallowtail</name>
    <dbReference type="NCBI Taxonomy" id="110791"/>
    <lineage>
        <taxon>Eukaryota</taxon>
        <taxon>Metazoa</taxon>
        <taxon>Ecdysozoa</taxon>
        <taxon>Arthropoda</taxon>
        <taxon>Hexapoda</taxon>
        <taxon>Insecta</taxon>
        <taxon>Pterygota</taxon>
        <taxon>Neoptera</taxon>
        <taxon>Endopterygota</taxon>
        <taxon>Lepidoptera</taxon>
        <taxon>Glossata</taxon>
        <taxon>Ditrysia</taxon>
        <taxon>Papilionoidea</taxon>
        <taxon>Papilionidae</taxon>
        <taxon>Papilioninae</taxon>
        <taxon>Iphiclides</taxon>
    </lineage>
</organism>
<feature type="non-terminal residue" evidence="1">
    <location>
        <position position="188"/>
    </location>
</feature>
<proteinExistence type="predicted"/>
<reference evidence="1" key="1">
    <citation type="submission" date="2022-03" db="EMBL/GenBank/DDBJ databases">
        <authorList>
            <person name="Martin H S."/>
        </authorList>
    </citation>
    <scope>NUCLEOTIDE SEQUENCE</scope>
</reference>
<name>A0ABN8J641_9NEOP</name>
<gene>
    <name evidence="1" type="ORF">IPOD504_LOCUS17435</name>
</gene>
<sequence length="188" mass="20691">MPSLRSPICGVGLLRSASGPFLGPRVLIPTVDFLNLAISGPSIQRKPSTNRRSARVKFIKVLQGGVRVSPANPAGNGGAADGAIKKSYSGRRGKGESVLAVSWGSRDQRTAGDNHNFYLREHWYTPSERARDKSPLTAGQLRDSTRSRPYVMRRFICSRGTHIERQDGAKIFRADRLYRKATAFTHPS</sequence>
<accession>A0ABN8J641</accession>
<dbReference type="EMBL" id="OW152821">
    <property type="protein sequence ID" value="CAH2076834.1"/>
    <property type="molecule type" value="Genomic_DNA"/>
</dbReference>